<dbReference type="AlphaFoldDB" id="A0A8S9SPQ4"/>
<accession>A0A8S9SPQ4</accession>
<dbReference type="Proteomes" id="UP000712600">
    <property type="component" value="Unassembled WGS sequence"/>
</dbReference>
<protein>
    <submittedName>
        <fullName evidence="1">Uncharacterized protein</fullName>
    </submittedName>
</protein>
<evidence type="ECO:0000313" key="2">
    <source>
        <dbReference type="Proteomes" id="UP000712600"/>
    </source>
</evidence>
<evidence type="ECO:0000313" key="1">
    <source>
        <dbReference type="EMBL" id="KAF3603661.1"/>
    </source>
</evidence>
<comment type="caution">
    <text evidence="1">The sequence shown here is derived from an EMBL/GenBank/DDBJ whole genome shotgun (WGS) entry which is preliminary data.</text>
</comment>
<name>A0A8S9SPQ4_BRACR</name>
<dbReference type="EMBL" id="QGKX02000004">
    <property type="protein sequence ID" value="KAF3603661.1"/>
    <property type="molecule type" value="Genomic_DNA"/>
</dbReference>
<reference evidence="1" key="1">
    <citation type="submission" date="2019-12" db="EMBL/GenBank/DDBJ databases">
        <title>Genome sequencing and annotation of Brassica cretica.</title>
        <authorList>
            <person name="Studholme D.J."/>
            <person name="Sarris P."/>
        </authorList>
    </citation>
    <scope>NUCLEOTIDE SEQUENCE</scope>
    <source>
        <strain evidence="1">PFS-109/04</strain>
        <tissue evidence="1">Leaf</tissue>
    </source>
</reference>
<gene>
    <name evidence="1" type="ORF">F2Q69_00035666</name>
</gene>
<organism evidence="1 2">
    <name type="scientific">Brassica cretica</name>
    <name type="common">Mustard</name>
    <dbReference type="NCBI Taxonomy" id="69181"/>
    <lineage>
        <taxon>Eukaryota</taxon>
        <taxon>Viridiplantae</taxon>
        <taxon>Streptophyta</taxon>
        <taxon>Embryophyta</taxon>
        <taxon>Tracheophyta</taxon>
        <taxon>Spermatophyta</taxon>
        <taxon>Magnoliopsida</taxon>
        <taxon>eudicotyledons</taxon>
        <taxon>Gunneridae</taxon>
        <taxon>Pentapetalae</taxon>
        <taxon>rosids</taxon>
        <taxon>malvids</taxon>
        <taxon>Brassicales</taxon>
        <taxon>Brassicaceae</taxon>
        <taxon>Brassiceae</taxon>
        <taxon>Brassica</taxon>
    </lineage>
</organism>
<proteinExistence type="predicted"/>
<sequence>MLEIVKALRLGRGSFTVVASEVPTNSEAGLANGGGVFITRGGGSYVVAVSGY</sequence>